<dbReference type="PANTHER" id="PTHR21496">
    <property type="entry name" value="FERREDOXIN-RELATED"/>
    <property type="match status" value="1"/>
</dbReference>
<dbReference type="InterPro" id="IPR036922">
    <property type="entry name" value="Rieske_2Fe-2S_sf"/>
</dbReference>
<evidence type="ECO:0000313" key="6">
    <source>
        <dbReference type="EMBL" id="MCX2975466.1"/>
    </source>
</evidence>
<organism evidence="6 7">
    <name type="scientific">Candidatus Seongchinamella marina</name>
    <dbReference type="NCBI Taxonomy" id="2518990"/>
    <lineage>
        <taxon>Bacteria</taxon>
        <taxon>Pseudomonadati</taxon>
        <taxon>Pseudomonadota</taxon>
        <taxon>Gammaproteobacteria</taxon>
        <taxon>Cellvibrionales</taxon>
        <taxon>Halieaceae</taxon>
        <taxon>Seongchinamella</taxon>
    </lineage>
</organism>
<dbReference type="Gene3D" id="2.102.10.10">
    <property type="entry name" value="Rieske [2Fe-2S] iron-sulphur domain"/>
    <property type="match status" value="1"/>
</dbReference>
<comment type="caution">
    <text evidence="6">The sequence shown here is derived from an EMBL/GenBank/DDBJ whole genome shotgun (WGS) entry which is preliminary data.</text>
</comment>
<evidence type="ECO:0000256" key="2">
    <source>
        <dbReference type="ARBA" id="ARBA00022723"/>
    </source>
</evidence>
<keyword evidence="4" id="KW-0411">Iron-sulfur</keyword>
<evidence type="ECO:0000256" key="3">
    <source>
        <dbReference type="ARBA" id="ARBA00023004"/>
    </source>
</evidence>
<evidence type="ECO:0000259" key="5">
    <source>
        <dbReference type="PROSITE" id="PS51296"/>
    </source>
</evidence>
<keyword evidence="7" id="KW-1185">Reference proteome</keyword>
<keyword evidence="2" id="KW-0479">Metal-binding</keyword>
<dbReference type="RefSeq" id="WP_279254105.1">
    <property type="nucleotide sequence ID" value="NZ_SHNP01000008.1"/>
</dbReference>
<dbReference type="InterPro" id="IPR017941">
    <property type="entry name" value="Rieske_2Fe-2S"/>
</dbReference>
<evidence type="ECO:0000313" key="7">
    <source>
        <dbReference type="Proteomes" id="UP001143307"/>
    </source>
</evidence>
<dbReference type="CDD" id="cd03528">
    <property type="entry name" value="Rieske_RO_ferredoxin"/>
    <property type="match status" value="1"/>
</dbReference>
<evidence type="ECO:0000256" key="1">
    <source>
        <dbReference type="ARBA" id="ARBA00022714"/>
    </source>
</evidence>
<feature type="domain" description="Rieske" evidence="5">
    <location>
        <begin position="5"/>
        <end position="101"/>
    </location>
</feature>
<sequence length="109" mass="11574">MSELVRLCKVEEVIEGTPLAIASEGFPPLAAYLHEGTYYVTDNTCTHGMAMLSDGYQDGHEIECPFHGGAFDITNGEAVSFPCQIALRSYTVTLDGGNICVPASEAVAS</sequence>
<dbReference type="EMBL" id="SHNP01000008">
    <property type="protein sequence ID" value="MCX2975466.1"/>
    <property type="molecule type" value="Genomic_DNA"/>
</dbReference>
<name>A0ABT3T0V4_9GAMM</name>
<reference evidence="6" key="1">
    <citation type="submission" date="2019-02" db="EMBL/GenBank/DDBJ databases">
        <authorList>
            <person name="Li S.-H."/>
        </authorList>
    </citation>
    <scope>NUCLEOTIDE SEQUENCE</scope>
    <source>
        <strain evidence="6">IMCC8485</strain>
    </source>
</reference>
<keyword evidence="1" id="KW-0001">2Fe-2S</keyword>
<dbReference type="SUPFAM" id="SSF50022">
    <property type="entry name" value="ISP domain"/>
    <property type="match status" value="1"/>
</dbReference>
<evidence type="ECO:0000256" key="4">
    <source>
        <dbReference type="ARBA" id="ARBA00023014"/>
    </source>
</evidence>
<dbReference type="Proteomes" id="UP001143307">
    <property type="component" value="Unassembled WGS sequence"/>
</dbReference>
<dbReference type="PANTHER" id="PTHR21496:SF23">
    <property type="entry name" value="3-PHENYLPROPIONATE_CINNAMIC ACID DIOXYGENASE FERREDOXIN SUBUNIT"/>
    <property type="match status" value="1"/>
</dbReference>
<accession>A0ABT3T0V4</accession>
<gene>
    <name evidence="6" type="ORF">EYC87_17945</name>
</gene>
<dbReference type="Pfam" id="PF00355">
    <property type="entry name" value="Rieske"/>
    <property type="match status" value="1"/>
</dbReference>
<dbReference type="PROSITE" id="PS51296">
    <property type="entry name" value="RIESKE"/>
    <property type="match status" value="1"/>
</dbReference>
<protein>
    <submittedName>
        <fullName evidence="6">Non-heme iron oxygenase ferredoxin subunit</fullName>
    </submittedName>
</protein>
<proteinExistence type="predicted"/>
<keyword evidence="3" id="KW-0408">Iron</keyword>